<dbReference type="EMBL" id="CM043024">
    <property type="protein sequence ID" value="KAI4454221.1"/>
    <property type="molecule type" value="Genomic_DNA"/>
</dbReference>
<protein>
    <submittedName>
        <fullName evidence="1">Uncharacterized protein</fullName>
    </submittedName>
</protein>
<dbReference type="Proteomes" id="UP001056778">
    <property type="component" value="Chromosome 10"/>
</dbReference>
<accession>A0ACB9SHY8</accession>
<comment type="caution">
    <text evidence="1">The sequence shown here is derived from an EMBL/GenBank/DDBJ whole genome shotgun (WGS) entry which is preliminary data.</text>
</comment>
<reference evidence="1" key="1">
    <citation type="submission" date="2022-04" db="EMBL/GenBank/DDBJ databases">
        <title>Chromosome-scale genome assembly of Holotrichia oblita Faldermann.</title>
        <authorList>
            <person name="Rongchong L."/>
        </authorList>
    </citation>
    <scope>NUCLEOTIDE SEQUENCE</scope>
    <source>
        <strain evidence="1">81SQS9</strain>
    </source>
</reference>
<organism evidence="1 2">
    <name type="scientific">Holotrichia oblita</name>
    <name type="common">Chafer beetle</name>
    <dbReference type="NCBI Taxonomy" id="644536"/>
    <lineage>
        <taxon>Eukaryota</taxon>
        <taxon>Metazoa</taxon>
        <taxon>Ecdysozoa</taxon>
        <taxon>Arthropoda</taxon>
        <taxon>Hexapoda</taxon>
        <taxon>Insecta</taxon>
        <taxon>Pterygota</taxon>
        <taxon>Neoptera</taxon>
        <taxon>Endopterygota</taxon>
        <taxon>Coleoptera</taxon>
        <taxon>Polyphaga</taxon>
        <taxon>Scarabaeiformia</taxon>
        <taxon>Scarabaeidae</taxon>
        <taxon>Melolonthinae</taxon>
        <taxon>Holotrichia</taxon>
    </lineage>
</organism>
<proteinExistence type="predicted"/>
<gene>
    <name evidence="1" type="ORF">MML48_10g00020724</name>
</gene>
<evidence type="ECO:0000313" key="2">
    <source>
        <dbReference type="Proteomes" id="UP001056778"/>
    </source>
</evidence>
<evidence type="ECO:0000313" key="1">
    <source>
        <dbReference type="EMBL" id="KAI4454221.1"/>
    </source>
</evidence>
<keyword evidence="2" id="KW-1185">Reference proteome</keyword>
<name>A0ACB9SHY8_HOLOL</name>
<sequence>MRSITNRLSDWVLKYRIPHVAVKDLLKHVLPVRPGELDEINTLPLDPRTFLGTSTNIVLRPVNPGHYFHVGIEKAIQTLFRRLGIRSCNLEVKVAINIDGLPLFHSSNGQFYPILCSVENIRVLVGIYYGNEKPRDTNDFLLEFVQEATYLIKNGIKLFENMHKFIITKMLFDAVAKAQFLPIKGHSGYYSCTKCRQKGDYVRDRVCFPEIDFQKRTHEDFLDEINNNENQKSILLEIPGMNFVTNIPLDYMHLVCLGVVRKLIVNIWVFGKPPHKLSAGQTEAISRLLAICKDFIPSEFARRPRHLNECKRFKATEFRQILFYTGIVVFKNVLSNDMYSHFITLHVALTAQISQHNEQKKF</sequence>